<evidence type="ECO:0000256" key="8">
    <source>
        <dbReference type="ARBA" id="ARBA00030473"/>
    </source>
</evidence>
<evidence type="ECO:0000259" key="13">
    <source>
        <dbReference type="Pfam" id="PF19291"/>
    </source>
</evidence>
<keyword evidence="15" id="KW-1185">Reference proteome</keyword>
<dbReference type="Pfam" id="PF19291">
    <property type="entry name" value="TREH_N"/>
    <property type="match status" value="1"/>
</dbReference>
<dbReference type="PANTHER" id="PTHR31616:SF0">
    <property type="entry name" value="GLUCAN 1,4-ALPHA-GLUCOSIDASE"/>
    <property type="match status" value="1"/>
</dbReference>
<evidence type="ECO:0000259" key="12">
    <source>
        <dbReference type="Pfam" id="PF00723"/>
    </source>
</evidence>
<dbReference type="PANTHER" id="PTHR31616">
    <property type="entry name" value="TREHALASE"/>
    <property type="match status" value="1"/>
</dbReference>
<dbReference type="GO" id="GO:0005993">
    <property type="term" value="P:trehalose catabolic process"/>
    <property type="evidence" value="ECO:0007669"/>
    <property type="project" value="UniProtKB-ARBA"/>
</dbReference>
<evidence type="ECO:0000256" key="2">
    <source>
        <dbReference type="ARBA" id="ARBA00006188"/>
    </source>
</evidence>
<dbReference type="InterPro" id="IPR012341">
    <property type="entry name" value="6hp_glycosidase-like_sf"/>
</dbReference>
<evidence type="ECO:0000256" key="3">
    <source>
        <dbReference type="ARBA" id="ARBA00012757"/>
    </source>
</evidence>
<evidence type="ECO:0000256" key="6">
    <source>
        <dbReference type="ARBA" id="ARBA00023277"/>
    </source>
</evidence>
<keyword evidence="5 14" id="KW-0378">Hydrolase</keyword>
<dbReference type="AlphaFoldDB" id="A0AA41YYN6"/>
<name>A0AA41YYN6_9HYPH</name>
<comment type="similarity">
    <text evidence="2">Belongs to the glycosyl hydrolase 15 family.</text>
</comment>
<evidence type="ECO:0000256" key="1">
    <source>
        <dbReference type="ARBA" id="ARBA00001576"/>
    </source>
</evidence>
<dbReference type="SUPFAM" id="SSF48208">
    <property type="entry name" value="Six-hairpin glycosidases"/>
    <property type="match status" value="1"/>
</dbReference>
<dbReference type="Pfam" id="PF00723">
    <property type="entry name" value="Glyco_hydro_15"/>
    <property type="match status" value="1"/>
</dbReference>
<accession>A0AA41YYN6</accession>
<dbReference type="InterPro" id="IPR008928">
    <property type="entry name" value="6-hairpin_glycosidase_sf"/>
</dbReference>
<gene>
    <name evidence="14" type="ORF">M8523_21200</name>
</gene>
<dbReference type="RefSeq" id="WP_282586916.1">
    <property type="nucleotide sequence ID" value="NZ_JAMOIM010000016.1"/>
</dbReference>
<dbReference type="InterPro" id="IPR011613">
    <property type="entry name" value="GH15-like"/>
</dbReference>
<keyword evidence="6" id="KW-0119">Carbohydrate metabolism</keyword>
<comment type="cofactor">
    <cofactor evidence="10">
        <name>phosphate</name>
        <dbReference type="ChEBI" id="CHEBI:43474"/>
    </cofactor>
</comment>
<evidence type="ECO:0000313" key="14">
    <source>
        <dbReference type="EMBL" id="MCW6510539.1"/>
    </source>
</evidence>
<dbReference type="InterPro" id="IPR045582">
    <property type="entry name" value="Trehalase-like_N"/>
</dbReference>
<organism evidence="14 15">
    <name type="scientific">Lichenifustis flavocetrariae</name>
    <dbReference type="NCBI Taxonomy" id="2949735"/>
    <lineage>
        <taxon>Bacteria</taxon>
        <taxon>Pseudomonadati</taxon>
        <taxon>Pseudomonadota</taxon>
        <taxon>Alphaproteobacteria</taxon>
        <taxon>Hyphomicrobiales</taxon>
        <taxon>Lichenihabitantaceae</taxon>
        <taxon>Lichenifustis</taxon>
    </lineage>
</organism>
<evidence type="ECO:0000256" key="11">
    <source>
        <dbReference type="ARBA" id="ARBA00060615"/>
    </source>
</evidence>
<evidence type="ECO:0000256" key="5">
    <source>
        <dbReference type="ARBA" id="ARBA00022801"/>
    </source>
</evidence>
<reference evidence="14" key="1">
    <citation type="submission" date="2022-05" db="EMBL/GenBank/DDBJ databases">
        <authorList>
            <person name="Pankratov T."/>
        </authorList>
    </citation>
    <scope>NUCLEOTIDE SEQUENCE</scope>
    <source>
        <strain evidence="14">BP6-180914</strain>
    </source>
</reference>
<sequence length="602" mass="66702">MAGRIEDYALIGNCEGAGLVGKDGSIDWLGLPRFDSPACFAAILGDEDNGFWRIAPVDQEVQVARRYRKGTLVLETSFTTATGTVVVTDCMGRREGHSDVVRLVRCTRGSVAMRMSLSIRFEYGLVVPWVSRLDDGRLSAVAGPERLVLDSSVPLRGEGMRTIGEFTLSEEDDASFVLTWSPSFRPVPPRCSAGEVIERATWGWREWSKTFKSEASGPWADLVLRSLITLKALTHFETGGIVAAPTTSLPEQLGGGRNWDYRYCWLRDATLTLYALVDSGFLSEAVAWRAWLLRAVAGSPDQMQIMYGVAGERRLSEYQLGWLNGYEGARPVRVGNAAANQLQLDVYGEVLGAMYQARCFGMDHDSAGWQLEKKLVEHLGTIWMDPDEGIWEVRGGRRQFTHSKVMAWSAYNAAIKSIEEFGLDGPVDEWRATREEIHRQVCEQGFDRDLNSFTQSYGSKTLDASLLLIPIVGFLPPEDPRVLGTVTAIETHLLQDGLVARYDTGTSVDGLTGTEGTFLPCSFWLVDVYTMIDRHDEAQALFERLASFCNDVGLLSEEYDATAKRQVGNFPQAFTHVGLINSARNLLRPKGPRLAATEMATH</sequence>
<dbReference type="EC" id="3.2.1.28" evidence="3"/>
<proteinExistence type="inferred from homology"/>
<feature type="domain" description="Trehalase-like N-terminal" evidence="13">
    <location>
        <begin position="2"/>
        <end position="149"/>
    </location>
</feature>
<protein>
    <recommendedName>
        <fullName evidence="4">Trehalase</fullName>
        <ecNumber evidence="3">3.2.1.28</ecNumber>
    </recommendedName>
    <alternativeName>
        <fullName evidence="8">Alpha,alpha-trehalase</fullName>
    </alternativeName>
    <alternativeName>
        <fullName evidence="9">Alpha,alpha-trehalose glucohydrolase</fullName>
    </alternativeName>
</protein>
<evidence type="ECO:0000313" key="15">
    <source>
        <dbReference type="Proteomes" id="UP001165667"/>
    </source>
</evidence>
<dbReference type="Proteomes" id="UP001165667">
    <property type="component" value="Unassembled WGS sequence"/>
</dbReference>
<evidence type="ECO:0000256" key="4">
    <source>
        <dbReference type="ARBA" id="ARBA00019905"/>
    </source>
</evidence>
<dbReference type="GO" id="GO:0004555">
    <property type="term" value="F:alpha,alpha-trehalase activity"/>
    <property type="evidence" value="ECO:0007669"/>
    <property type="project" value="UniProtKB-EC"/>
</dbReference>
<dbReference type="FunFam" id="1.50.10.10:FF:000005">
    <property type="entry name" value="Glycosyl hydrolase, glucoamylase"/>
    <property type="match status" value="1"/>
</dbReference>
<feature type="domain" description="GH15-like" evidence="12">
    <location>
        <begin position="220"/>
        <end position="583"/>
    </location>
</feature>
<comment type="catalytic activity">
    <reaction evidence="1">
        <text>alpha,alpha-trehalose + H2O = alpha-D-glucose + beta-D-glucose</text>
        <dbReference type="Rhea" id="RHEA:32675"/>
        <dbReference type="ChEBI" id="CHEBI:15377"/>
        <dbReference type="ChEBI" id="CHEBI:15903"/>
        <dbReference type="ChEBI" id="CHEBI:16551"/>
        <dbReference type="ChEBI" id="CHEBI:17925"/>
        <dbReference type="EC" id="3.2.1.28"/>
    </reaction>
</comment>
<comment type="pathway">
    <text evidence="11">Glycan degradation; trehalose degradation; D-glucose from alpha,alpha-trehalose: step 1/1.</text>
</comment>
<comment type="caution">
    <text evidence="14">The sequence shown here is derived from an EMBL/GenBank/DDBJ whole genome shotgun (WGS) entry which is preliminary data.</text>
</comment>
<evidence type="ECO:0000256" key="10">
    <source>
        <dbReference type="ARBA" id="ARBA00053030"/>
    </source>
</evidence>
<dbReference type="EMBL" id="JAMOIM010000016">
    <property type="protein sequence ID" value="MCW6510539.1"/>
    <property type="molecule type" value="Genomic_DNA"/>
</dbReference>
<keyword evidence="7" id="KW-0326">Glycosidase</keyword>
<evidence type="ECO:0000256" key="7">
    <source>
        <dbReference type="ARBA" id="ARBA00023295"/>
    </source>
</evidence>
<dbReference type="Gene3D" id="1.50.10.10">
    <property type="match status" value="1"/>
</dbReference>
<evidence type="ECO:0000256" key="9">
    <source>
        <dbReference type="ARBA" id="ARBA00031637"/>
    </source>
</evidence>